<dbReference type="SMART" id="SM00244">
    <property type="entry name" value="PHB"/>
    <property type="match status" value="1"/>
</dbReference>
<protein>
    <recommendedName>
        <fullName evidence="7">Band 7 domain-containing protein</fullName>
    </recommendedName>
</protein>
<feature type="transmembrane region" description="Helical" evidence="6">
    <location>
        <begin position="6"/>
        <end position="26"/>
    </location>
</feature>
<evidence type="ECO:0000256" key="5">
    <source>
        <dbReference type="ARBA" id="ARBA00023136"/>
    </source>
</evidence>
<evidence type="ECO:0000313" key="8">
    <source>
        <dbReference type="EMBL" id="SVD63989.1"/>
    </source>
</evidence>
<feature type="domain" description="Band 7" evidence="7">
    <location>
        <begin position="21"/>
        <end position="208"/>
    </location>
</feature>
<dbReference type="SUPFAM" id="SSF117892">
    <property type="entry name" value="Band 7/SPFH domain"/>
    <property type="match status" value="1"/>
</dbReference>
<comment type="subcellular location">
    <subcellularLocation>
        <location evidence="1">Membrane</location>
    </subcellularLocation>
</comment>
<dbReference type="InterPro" id="IPR001107">
    <property type="entry name" value="Band_7"/>
</dbReference>
<dbReference type="CDD" id="cd03405">
    <property type="entry name" value="SPFH_HflC"/>
    <property type="match status" value="1"/>
</dbReference>
<dbReference type="Pfam" id="PF01145">
    <property type="entry name" value="Band_7"/>
    <property type="match status" value="1"/>
</dbReference>
<feature type="non-terminal residue" evidence="8">
    <location>
        <position position="232"/>
    </location>
</feature>
<dbReference type="InterPro" id="IPR036013">
    <property type="entry name" value="Band_7/SPFH_dom_sf"/>
</dbReference>
<evidence type="ECO:0000259" key="7">
    <source>
        <dbReference type="SMART" id="SM00244"/>
    </source>
</evidence>
<dbReference type="AlphaFoldDB" id="A0A382WZF7"/>
<reference evidence="8" key="1">
    <citation type="submission" date="2018-05" db="EMBL/GenBank/DDBJ databases">
        <authorList>
            <person name="Lanie J.A."/>
            <person name="Ng W.-L."/>
            <person name="Kazmierczak K.M."/>
            <person name="Andrzejewski T.M."/>
            <person name="Davidsen T.M."/>
            <person name="Wayne K.J."/>
            <person name="Tettelin H."/>
            <person name="Glass J.I."/>
            <person name="Rusch D."/>
            <person name="Podicherti R."/>
            <person name="Tsui H.-C.T."/>
            <person name="Winkler M.E."/>
        </authorList>
    </citation>
    <scope>NUCLEOTIDE SEQUENCE</scope>
</reference>
<comment type="similarity">
    <text evidence="2">Belongs to the band 7/mec-2 family. HflC subfamily.</text>
</comment>
<keyword evidence="4 6" id="KW-1133">Transmembrane helix</keyword>
<name>A0A382WZF7_9ZZZZ</name>
<evidence type="ECO:0000256" key="2">
    <source>
        <dbReference type="ARBA" id="ARBA00007862"/>
    </source>
</evidence>
<dbReference type="PANTHER" id="PTHR42911:SF1">
    <property type="entry name" value="MODULATOR OF FTSH PROTEASE HFLC"/>
    <property type="match status" value="1"/>
</dbReference>
<evidence type="ECO:0000256" key="4">
    <source>
        <dbReference type="ARBA" id="ARBA00022989"/>
    </source>
</evidence>
<dbReference type="GO" id="GO:0016020">
    <property type="term" value="C:membrane"/>
    <property type="evidence" value="ECO:0007669"/>
    <property type="project" value="UniProtKB-SubCell"/>
</dbReference>
<dbReference type="InterPro" id="IPR010200">
    <property type="entry name" value="HflC"/>
</dbReference>
<evidence type="ECO:0000256" key="3">
    <source>
        <dbReference type="ARBA" id="ARBA00022692"/>
    </source>
</evidence>
<proteinExistence type="inferred from homology"/>
<dbReference type="PANTHER" id="PTHR42911">
    <property type="entry name" value="MODULATOR OF FTSH PROTEASE HFLC"/>
    <property type="match status" value="1"/>
</dbReference>
<dbReference type="EMBL" id="UINC01163595">
    <property type="protein sequence ID" value="SVD63989.1"/>
    <property type="molecule type" value="Genomic_DNA"/>
</dbReference>
<dbReference type="Gene3D" id="3.30.479.30">
    <property type="entry name" value="Band 7 domain"/>
    <property type="match status" value="1"/>
</dbReference>
<keyword evidence="5 6" id="KW-0472">Membrane</keyword>
<evidence type="ECO:0000256" key="1">
    <source>
        <dbReference type="ARBA" id="ARBA00004370"/>
    </source>
</evidence>
<gene>
    <name evidence="8" type="ORF">METZ01_LOCUS416843</name>
</gene>
<evidence type="ECO:0000256" key="6">
    <source>
        <dbReference type="SAM" id="Phobius"/>
    </source>
</evidence>
<organism evidence="8">
    <name type="scientific">marine metagenome</name>
    <dbReference type="NCBI Taxonomy" id="408172"/>
    <lineage>
        <taxon>unclassified sequences</taxon>
        <taxon>metagenomes</taxon>
        <taxon>ecological metagenomes</taxon>
    </lineage>
</organism>
<keyword evidence="3 6" id="KW-0812">Transmembrane</keyword>
<accession>A0A382WZF7</accession>
<dbReference type="NCBIfam" id="TIGR01932">
    <property type="entry name" value="hflC"/>
    <property type="match status" value="1"/>
</dbReference>
<sequence length="232" mass="26529">MKYTPIAIALVVLVAIIGLFTSVYVVTERDQAFITRFGKIQGDPTIEPGLYFKVPFIDKLWRFEKRILEWDGLPSEVTTKDKRFIAIDSYARWRISDPETFFLIVKDEVFAQSRLDDILDGTTRTAVSKHDLVEVVRSDKDRKAVTDGNQTEGAGQLQPFTIGRQAISDAILKESRGKVKEYGIKLLDFQFKRINYAPTVQMKIFERMIAERKQIAEKFRSEGLGRAAEIEG</sequence>